<dbReference type="PROSITE" id="PS00373">
    <property type="entry name" value="GART"/>
    <property type="match status" value="1"/>
</dbReference>
<keyword evidence="2 6" id="KW-0808">Transferase</keyword>
<dbReference type="InterPro" id="IPR001555">
    <property type="entry name" value="GART_AS"/>
</dbReference>
<dbReference type="PANTHER" id="PTHR43369:SF2">
    <property type="entry name" value="PHOSPHORIBOSYLGLYCINAMIDE FORMYLTRANSFERASE"/>
    <property type="match status" value="1"/>
</dbReference>
<dbReference type="STRING" id="1266370.NITGR_950022"/>
<dbReference type="RefSeq" id="WP_005011543.1">
    <property type="nucleotide sequence ID" value="NZ_HG422173.1"/>
</dbReference>
<dbReference type="NCBIfam" id="TIGR00639">
    <property type="entry name" value="PurN"/>
    <property type="match status" value="1"/>
</dbReference>
<dbReference type="UniPathway" id="UPA00074">
    <property type="reaction ID" value="UER00126"/>
</dbReference>
<comment type="caution">
    <text evidence="8">The sequence shown here is derived from an EMBL/GenBank/DDBJ whole genome shotgun (WGS) entry which is preliminary data.</text>
</comment>
<dbReference type="FunFam" id="3.40.50.170:FF:000007">
    <property type="entry name" value="Phosphoribosylglycinamide formyltransferase"/>
    <property type="match status" value="1"/>
</dbReference>
<dbReference type="InterPro" id="IPR004607">
    <property type="entry name" value="GART"/>
</dbReference>
<dbReference type="OrthoDB" id="9806170at2"/>
<reference evidence="8 9" key="1">
    <citation type="journal article" date="2013" name="Front. Microbiol.">
        <title>The genome of Nitrospina gracilis illuminates the metabolism and evolution of the major marine nitrite oxidizer.</title>
        <authorList>
            <person name="Luecker S."/>
            <person name="Nowka B."/>
            <person name="Rattei T."/>
            <person name="Spieck E."/>
            <person name="and Daims H."/>
        </authorList>
    </citation>
    <scope>NUCLEOTIDE SEQUENCE [LARGE SCALE GENOMIC DNA]</scope>
    <source>
        <strain evidence="8 9">3/211</strain>
    </source>
</reference>
<gene>
    <name evidence="6 8" type="primary">purN</name>
    <name evidence="8" type="ORF">NITGR_950022</name>
</gene>
<feature type="binding site" evidence="6">
    <location>
        <position position="111"/>
    </location>
    <ligand>
        <name>(6R)-10-formyltetrahydrofolate</name>
        <dbReference type="ChEBI" id="CHEBI:195366"/>
    </ligand>
</feature>
<comment type="function">
    <text evidence="6">Catalyzes the transfer of a formyl group from 10-formyltetrahydrofolate to 5-phospho-ribosyl-glycinamide (GAR), producing 5-phospho-ribosyl-N-formylglycinamide (FGAR) and tetrahydrofolate.</text>
</comment>
<keyword evidence="3 6" id="KW-0658">Purine biosynthesis</keyword>
<evidence type="ECO:0000256" key="2">
    <source>
        <dbReference type="ARBA" id="ARBA00022679"/>
    </source>
</evidence>
<name>M1Z2U9_NITG3</name>
<comment type="catalytic activity">
    <reaction evidence="5 6">
        <text>N(1)-(5-phospho-beta-D-ribosyl)glycinamide + (6R)-10-formyltetrahydrofolate = N(2)-formyl-N(1)-(5-phospho-beta-D-ribosyl)glycinamide + (6S)-5,6,7,8-tetrahydrofolate + H(+)</text>
        <dbReference type="Rhea" id="RHEA:15053"/>
        <dbReference type="ChEBI" id="CHEBI:15378"/>
        <dbReference type="ChEBI" id="CHEBI:57453"/>
        <dbReference type="ChEBI" id="CHEBI:143788"/>
        <dbReference type="ChEBI" id="CHEBI:147286"/>
        <dbReference type="ChEBI" id="CHEBI:195366"/>
        <dbReference type="EC" id="2.1.2.2"/>
    </reaction>
</comment>
<dbReference type="Pfam" id="PF00551">
    <property type="entry name" value="Formyl_trans_N"/>
    <property type="match status" value="1"/>
</dbReference>
<feature type="binding site" evidence="6">
    <location>
        <begin position="16"/>
        <end position="18"/>
    </location>
    <ligand>
        <name>N(1)-(5-phospho-beta-D-ribosyl)glycinamide</name>
        <dbReference type="ChEBI" id="CHEBI:143788"/>
    </ligand>
</feature>
<dbReference type="EC" id="2.1.2.2" evidence="6"/>
<dbReference type="GO" id="GO:0004644">
    <property type="term" value="F:phosphoribosylglycinamide formyltransferase activity"/>
    <property type="evidence" value="ECO:0007669"/>
    <property type="project" value="UniProtKB-UniRule"/>
</dbReference>
<accession>M1Z2U9</accession>
<dbReference type="HOGENOM" id="CLU_038395_1_0_0"/>
<dbReference type="EMBL" id="CAQJ01000105">
    <property type="protein sequence ID" value="CCQ92064.1"/>
    <property type="molecule type" value="Genomic_DNA"/>
</dbReference>
<feature type="binding site" evidence="6">
    <location>
        <position position="69"/>
    </location>
    <ligand>
        <name>(6R)-10-formyltetrahydrofolate</name>
        <dbReference type="ChEBI" id="CHEBI:195366"/>
    </ligand>
</feature>
<evidence type="ECO:0000256" key="3">
    <source>
        <dbReference type="ARBA" id="ARBA00022755"/>
    </source>
</evidence>
<feature type="domain" description="Formyl transferase N-terminal" evidence="7">
    <location>
        <begin position="8"/>
        <end position="186"/>
    </location>
</feature>
<proteinExistence type="inferred from homology"/>
<dbReference type="PANTHER" id="PTHR43369">
    <property type="entry name" value="PHOSPHORIBOSYLGLYCINAMIDE FORMYLTRANSFERASE"/>
    <property type="match status" value="1"/>
</dbReference>
<dbReference type="Gene3D" id="3.40.50.170">
    <property type="entry name" value="Formyl transferase, N-terminal domain"/>
    <property type="match status" value="1"/>
</dbReference>
<dbReference type="HAMAP" id="MF_01930">
    <property type="entry name" value="PurN"/>
    <property type="match status" value="1"/>
</dbReference>
<evidence type="ECO:0000313" key="8">
    <source>
        <dbReference type="EMBL" id="CCQ92064.1"/>
    </source>
</evidence>
<feature type="binding site" evidence="6">
    <location>
        <begin position="94"/>
        <end position="97"/>
    </location>
    <ligand>
        <name>(6R)-10-formyltetrahydrofolate</name>
        <dbReference type="ChEBI" id="CHEBI:195366"/>
    </ligand>
</feature>
<comment type="similarity">
    <text evidence="4 6">Belongs to the GART family.</text>
</comment>
<dbReference type="GO" id="GO:0005737">
    <property type="term" value="C:cytoplasm"/>
    <property type="evidence" value="ECO:0007669"/>
    <property type="project" value="TreeGrafter"/>
</dbReference>
<organism evidence="8 9">
    <name type="scientific">Nitrospina gracilis (strain 3/211)</name>
    <dbReference type="NCBI Taxonomy" id="1266370"/>
    <lineage>
        <taxon>Bacteria</taxon>
        <taxon>Pseudomonadati</taxon>
        <taxon>Nitrospinota/Tectimicrobiota group</taxon>
        <taxon>Nitrospinota</taxon>
        <taxon>Nitrospinia</taxon>
        <taxon>Nitrospinales</taxon>
        <taxon>Nitrospinaceae</taxon>
        <taxon>Nitrospina</taxon>
    </lineage>
</organism>
<dbReference type="InterPro" id="IPR002376">
    <property type="entry name" value="Formyl_transf_N"/>
</dbReference>
<comment type="pathway">
    <text evidence="1 6">Purine metabolism; IMP biosynthesis via de novo pathway; N(2)-formyl-N(1)-(5-phospho-D-ribosyl)glycinamide from N(1)-(5-phospho-D-ribosyl)glycinamide (10-formyl THF route): step 1/1.</text>
</comment>
<dbReference type="Proteomes" id="UP000011704">
    <property type="component" value="Unassembled WGS sequence"/>
</dbReference>
<dbReference type="AlphaFoldDB" id="M1Z2U9"/>
<feature type="site" description="Raises pKa of active site His" evidence="6">
    <location>
        <position position="149"/>
    </location>
</feature>
<sequence>MNSKAFKLGVLASGRGTNLQAIIDHIENGRLTAEIAVILSDRKNAQALERGRKHGIEAQFVDPKAFADKRAYNAELVRILQAKTVDLVCLAGYMRIVREPFFESFPNRIINIHPSLLPAFPGLDVQQKAIDYGVRFSGCTVHYVNEEVDGGPIIMQAVVPVEDGDTAETLSARILEKEHEIYPRAIQQIVDNRLRIENRRVVHAKSPERQP</sequence>
<evidence type="ECO:0000256" key="4">
    <source>
        <dbReference type="ARBA" id="ARBA00038440"/>
    </source>
</evidence>
<keyword evidence="9" id="KW-1185">Reference proteome</keyword>
<evidence type="ECO:0000256" key="5">
    <source>
        <dbReference type="ARBA" id="ARBA00047664"/>
    </source>
</evidence>
<dbReference type="FunCoup" id="M1Z2U9">
    <property type="interactions" value="510"/>
</dbReference>
<evidence type="ECO:0000259" key="7">
    <source>
        <dbReference type="Pfam" id="PF00551"/>
    </source>
</evidence>
<protein>
    <recommendedName>
        <fullName evidence="6">Phosphoribosylglycinamide formyltransferase</fullName>
        <ecNumber evidence="6">2.1.2.2</ecNumber>
    </recommendedName>
    <alternativeName>
        <fullName evidence="6">5'-phosphoribosylglycinamide transformylase</fullName>
    </alternativeName>
    <alternativeName>
        <fullName evidence="6">GAR transformylase</fullName>
        <shortName evidence="6">GART</shortName>
    </alternativeName>
</protein>
<evidence type="ECO:0000313" key="9">
    <source>
        <dbReference type="Proteomes" id="UP000011704"/>
    </source>
</evidence>
<dbReference type="CDD" id="cd08645">
    <property type="entry name" value="FMT_core_GART"/>
    <property type="match status" value="1"/>
</dbReference>
<dbReference type="SUPFAM" id="SSF53328">
    <property type="entry name" value="Formyltransferase"/>
    <property type="match status" value="1"/>
</dbReference>
<dbReference type="GO" id="GO:0006189">
    <property type="term" value="P:'de novo' IMP biosynthetic process"/>
    <property type="evidence" value="ECO:0007669"/>
    <property type="project" value="UniProtKB-UniRule"/>
</dbReference>
<dbReference type="InterPro" id="IPR036477">
    <property type="entry name" value="Formyl_transf_N_sf"/>
</dbReference>
<dbReference type="InParanoid" id="M1Z2U9"/>
<feature type="active site" description="Proton donor" evidence="6">
    <location>
        <position position="113"/>
    </location>
</feature>
<evidence type="ECO:0000256" key="6">
    <source>
        <dbReference type="HAMAP-Rule" id="MF_01930"/>
    </source>
</evidence>
<evidence type="ECO:0000256" key="1">
    <source>
        <dbReference type="ARBA" id="ARBA00005054"/>
    </source>
</evidence>